<evidence type="ECO:0000313" key="2">
    <source>
        <dbReference type="Proteomes" id="UP000032809"/>
    </source>
</evidence>
<accession>A0A0C7NNM6</accession>
<organism evidence="1 2">
    <name type="scientific">Defluviitoga tunisiensis</name>
    <dbReference type="NCBI Taxonomy" id="1006576"/>
    <lineage>
        <taxon>Bacteria</taxon>
        <taxon>Thermotogati</taxon>
        <taxon>Thermotogota</taxon>
        <taxon>Thermotogae</taxon>
        <taxon>Petrotogales</taxon>
        <taxon>Petrotogaceae</taxon>
        <taxon>Defluviitoga</taxon>
    </lineage>
</organism>
<sequence>MRVFIGNPLNALEFIGTNLILSTSGWLLNNQADVVGILNREYVEIYVNEEKTYLSKENRFLNLNDFLVAFGFDKDILNFDFYFMNLVNNTDLIIFSTYYSDNVLKKMFLLIQSNLRKVNIPTILINSTDKISKIYYIIPNYQNDFLVKDSIYLYSEFKKKEHKFQTFGRYILDLQDTLCSFRVTVRR</sequence>
<name>A0A0C7NNM6_DEFTU</name>
<keyword evidence="2" id="KW-1185">Reference proteome</keyword>
<protein>
    <submittedName>
        <fullName evidence="1">Uncharacterized protein</fullName>
    </submittedName>
</protein>
<dbReference type="AlphaFoldDB" id="A0A0C7NNM6"/>
<dbReference type="EMBL" id="LN824141">
    <property type="protein sequence ID" value="CEP77532.1"/>
    <property type="molecule type" value="Genomic_DNA"/>
</dbReference>
<dbReference type="STRING" id="1006576.DTL3_0201"/>
<dbReference type="RefSeq" id="WP_045087142.1">
    <property type="nucleotide sequence ID" value="NZ_LN824141.1"/>
</dbReference>
<dbReference type="Proteomes" id="UP000032809">
    <property type="component" value="Chromosome I"/>
</dbReference>
<proteinExistence type="predicted"/>
<dbReference type="KEGG" id="dtn:DTL3_0201"/>
<evidence type="ECO:0000313" key="1">
    <source>
        <dbReference type="EMBL" id="CEP77532.1"/>
    </source>
</evidence>
<gene>
    <name evidence="1" type="ORF">DTL3_0201</name>
</gene>
<dbReference type="OrthoDB" id="48720at2"/>
<dbReference type="HOGENOM" id="CLU_1445456_0_0_0"/>
<reference evidence="2" key="1">
    <citation type="submission" date="2014-11" db="EMBL/GenBank/DDBJ databases">
        <authorList>
            <person name="Wibberg D."/>
        </authorList>
    </citation>
    <scope>NUCLEOTIDE SEQUENCE [LARGE SCALE GENOMIC DNA]</scope>
    <source>
        <strain evidence="2">L3</strain>
    </source>
</reference>